<dbReference type="RefSeq" id="WP_010837575.1">
    <property type="nucleotide sequence ID" value="NZ_QRCM01000001.1"/>
</dbReference>
<dbReference type="Pfam" id="PF09350">
    <property type="entry name" value="DJC28_CD"/>
    <property type="match status" value="1"/>
</dbReference>
<reference evidence="3 4" key="1">
    <citation type="submission" date="2018-07" db="EMBL/GenBank/DDBJ databases">
        <title>Genome sequence of Rhodococcus rhodnii ATCC 35071 from Rhodnius prolixus.</title>
        <authorList>
            <person name="Patel V."/>
            <person name="Vogel K.J."/>
        </authorList>
    </citation>
    <scope>NUCLEOTIDE SEQUENCE [LARGE SCALE GENOMIC DNA]</scope>
    <source>
        <strain evidence="3 4">ATCC 35071</strain>
    </source>
</reference>
<evidence type="ECO:0000313" key="4">
    <source>
        <dbReference type="Proteomes" id="UP000471120"/>
    </source>
</evidence>
<feature type="compositionally biased region" description="Basic residues" evidence="1">
    <location>
        <begin position="146"/>
        <end position="163"/>
    </location>
</feature>
<proteinExistence type="predicted"/>
<organism evidence="3 4">
    <name type="scientific">Rhodococcus rhodnii</name>
    <dbReference type="NCBI Taxonomy" id="38312"/>
    <lineage>
        <taxon>Bacteria</taxon>
        <taxon>Bacillati</taxon>
        <taxon>Actinomycetota</taxon>
        <taxon>Actinomycetes</taxon>
        <taxon>Mycobacteriales</taxon>
        <taxon>Nocardiaceae</taxon>
        <taxon>Rhodococcus</taxon>
    </lineage>
</organism>
<accession>A0A6P2CIL1</accession>
<evidence type="ECO:0000259" key="2">
    <source>
        <dbReference type="Pfam" id="PF09350"/>
    </source>
</evidence>
<feature type="region of interest" description="Disordered" evidence="1">
    <location>
        <begin position="128"/>
        <end position="163"/>
    </location>
</feature>
<dbReference type="Proteomes" id="UP000471120">
    <property type="component" value="Unassembled WGS sequence"/>
</dbReference>
<protein>
    <submittedName>
        <fullName evidence="3">DUF1992 domain-containing protein</fullName>
    </submittedName>
</protein>
<dbReference type="AlphaFoldDB" id="A0A6P2CIL1"/>
<dbReference type="InterPro" id="IPR018961">
    <property type="entry name" value="DnaJ_homolog_subfam-C_membr-28"/>
</dbReference>
<evidence type="ECO:0000256" key="1">
    <source>
        <dbReference type="SAM" id="MobiDB-lite"/>
    </source>
</evidence>
<evidence type="ECO:0000313" key="3">
    <source>
        <dbReference type="EMBL" id="TXG92132.1"/>
    </source>
</evidence>
<sequence length="163" mass="19103">MTERKPPDITFESWVDRQIRVAQQRGDFDDLPGTGKPIPPDTGEYEWIRRYAEREQLPTDAMLPTPLRLRRRVERIADEVRDCRSEADVRSAVAELNREIVEHLRVPSTPHIPVPLADIEETVATWRQGRRESAARALAADSPVQRTRRHRGPRRRRWPFRGR</sequence>
<feature type="domain" description="DnaJ homologue subfamily C member 28 conserved" evidence="2">
    <location>
        <begin position="14"/>
        <end position="81"/>
    </location>
</feature>
<gene>
    <name evidence="3" type="ORF">DW322_20605</name>
</gene>
<dbReference type="EMBL" id="QRCM01000001">
    <property type="protein sequence ID" value="TXG92132.1"/>
    <property type="molecule type" value="Genomic_DNA"/>
</dbReference>
<comment type="caution">
    <text evidence="3">The sequence shown here is derived from an EMBL/GenBank/DDBJ whole genome shotgun (WGS) entry which is preliminary data.</text>
</comment>
<name>A0A6P2CIL1_9NOCA</name>